<sequence>MFRYFNQFIRINLTLTLLSQKCNLLTDRFTINSTFNLVPLLQQFGVQKIFNNIDCSQTLGKTLAVQEIIQKTFVETNEKGTEAASVTVIEPVKGPSFSFVQTKVVMCDHPFWFVLSGTGGAVFVCSVVE</sequence>
<dbReference type="EMBL" id="CAXDID020000046">
    <property type="protein sequence ID" value="CAL6002989.1"/>
    <property type="molecule type" value="Genomic_DNA"/>
</dbReference>
<comment type="caution">
    <text evidence="3">The sequence shown here is derived from an EMBL/GenBank/DDBJ whole genome shotgun (WGS) entry which is preliminary data.</text>
</comment>
<dbReference type="PANTHER" id="PTHR11461:SF211">
    <property type="entry name" value="GH10112P-RELATED"/>
    <property type="match status" value="1"/>
</dbReference>
<dbReference type="EMBL" id="CATOUU010000369">
    <property type="protein sequence ID" value="CAI9926602.1"/>
    <property type="molecule type" value="Genomic_DNA"/>
</dbReference>
<dbReference type="PANTHER" id="PTHR11461">
    <property type="entry name" value="SERINE PROTEASE INHIBITOR, SERPIN"/>
    <property type="match status" value="1"/>
</dbReference>
<organism evidence="3">
    <name type="scientific">Hexamita inflata</name>
    <dbReference type="NCBI Taxonomy" id="28002"/>
    <lineage>
        <taxon>Eukaryota</taxon>
        <taxon>Metamonada</taxon>
        <taxon>Diplomonadida</taxon>
        <taxon>Hexamitidae</taxon>
        <taxon>Hexamitinae</taxon>
        <taxon>Hexamita</taxon>
    </lineage>
</organism>
<dbReference type="Gene3D" id="3.30.497.10">
    <property type="entry name" value="Antithrombin, subunit I, domain 2"/>
    <property type="match status" value="1"/>
</dbReference>
<dbReference type="InterPro" id="IPR042178">
    <property type="entry name" value="Serpin_sf_1"/>
</dbReference>
<dbReference type="InterPro" id="IPR023796">
    <property type="entry name" value="Serpin_dom"/>
</dbReference>
<evidence type="ECO:0000313" key="3">
    <source>
        <dbReference type="EMBL" id="CAI9926602.1"/>
    </source>
</evidence>
<dbReference type="SUPFAM" id="SSF56574">
    <property type="entry name" value="Serpins"/>
    <property type="match status" value="1"/>
</dbReference>
<reference evidence="3" key="1">
    <citation type="submission" date="2023-06" db="EMBL/GenBank/DDBJ databases">
        <authorList>
            <person name="Kurt Z."/>
        </authorList>
    </citation>
    <scope>NUCLEOTIDE SEQUENCE</scope>
</reference>
<evidence type="ECO:0000256" key="1">
    <source>
        <dbReference type="ARBA" id="ARBA00009500"/>
    </source>
</evidence>
<evidence type="ECO:0000259" key="2">
    <source>
        <dbReference type="Pfam" id="PF00079"/>
    </source>
</evidence>
<gene>
    <name evidence="3" type="ORF">HINF_LOCUS14247</name>
    <name evidence="4" type="ORF">HINF_LOCUS18188</name>
</gene>
<dbReference type="GO" id="GO:0004867">
    <property type="term" value="F:serine-type endopeptidase inhibitor activity"/>
    <property type="evidence" value="ECO:0007669"/>
    <property type="project" value="InterPro"/>
</dbReference>
<dbReference type="InterPro" id="IPR000215">
    <property type="entry name" value="Serpin_fam"/>
</dbReference>
<dbReference type="AlphaFoldDB" id="A0AA86NU49"/>
<comment type="similarity">
    <text evidence="1">Belongs to the serpin family.</text>
</comment>
<protein>
    <submittedName>
        <fullName evidence="3">Serpin 1</fullName>
    </submittedName>
    <submittedName>
        <fullName evidence="4">Serpin_1</fullName>
    </submittedName>
</protein>
<proteinExistence type="inferred from homology"/>
<dbReference type="GO" id="GO:0005615">
    <property type="term" value="C:extracellular space"/>
    <property type="evidence" value="ECO:0007669"/>
    <property type="project" value="InterPro"/>
</dbReference>
<keyword evidence="5" id="KW-1185">Reference proteome</keyword>
<dbReference type="InterPro" id="IPR036186">
    <property type="entry name" value="Serpin_sf"/>
</dbReference>
<feature type="domain" description="Serpin" evidence="2">
    <location>
        <begin position="23"/>
        <end position="117"/>
    </location>
</feature>
<reference evidence="4 5" key="2">
    <citation type="submission" date="2024-07" db="EMBL/GenBank/DDBJ databases">
        <authorList>
            <person name="Akdeniz Z."/>
        </authorList>
    </citation>
    <scope>NUCLEOTIDE SEQUENCE [LARGE SCALE GENOMIC DNA]</scope>
</reference>
<dbReference type="Pfam" id="PF00079">
    <property type="entry name" value="Serpin"/>
    <property type="match status" value="1"/>
</dbReference>
<dbReference type="Proteomes" id="UP001642409">
    <property type="component" value="Unassembled WGS sequence"/>
</dbReference>
<name>A0AA86NU49_9EUKA</name>
<evidence type="ECO:0000313" key="5">
    <source>
        <dbReference type="Proteomes" id="UP001642409"/>
    </source>
</evidence>
<accession>A0AA86NU49</accession>
<evidence type="ECO:0000313" key="4">
    <source>
        <dbReference type="EMBL" id="CAL6002989.1"/>
    </source>
</evidence>